<protein>
    <recommendedName>
        <fullName evidence="10">Pop1 N-terminal domain-containing protein</fullName>
    </recommendedName>
</protein>
<keyword evidence="3" id="KW-0539">Nucleus</keyword>
<feature type="region of interest" description="Disordered" evidence="4">
    <location>
        <begin position="1"/>
        <end position="63"/>
    </location>
</feature>
<comment type="subcellular location">
    <subcellularLocation>
        <location evidence="1">Nucleus</location>
    </subcellularLocation>
</comment>
<reference evidence="8 9" key="1">
    <citation type="journal article" date="2012" name="PLoS Pathog.">
        <title>Diverse lifestyles and strategies of plant pathogenesis encoded in the genomes of eighteen Dothideomycetes fungi.</title>
        <authorList>
            <person name="Ohm R.A."/>
            <person name="Feau N."/>
            <person name="Henrissat B."/>
            <person name="Schoch C.L."/>
            <person name="Horwitz B.A."/>
            <person name="Barry K.W."/>
            <person name="Condon B.J."/>
            <person name="Copeland A.C."/>
            <person name="Dhillon B."/>
            <person name="Glaser F."/>
            <person name="Hesse C.N."/>
            <person name="Kosti I."/>
            <person name="LaButti K."/>
            <person name="Lindquist E.A."/>
            <person name="Lucas S."/>
            <person name="Salamov A.A."/>
            <person name="Bradshaw R.E."/>
            <person name="Ciuffetti L."/>
            <person name="Hamelin R.C."/>
            <person name="Kema G.H.J."/>
            <person name="Lawrence C."/>
            <person name="Scott J.A."/>
            <person name="Spatafora J.W."/>
            <person name="Turgeon B.G."/>
            <person name="de Wit P.J.G.M."/>
            <person name="Zhong S."/>
            <person name="Goodwin S.B."/>
            <person name="Grigoriev I.V."/>
        </authorList>
    </citation>
    <scope>NUCLEOTIDE SEQUENCE [LARGE SCALE GENOMIC DNA]</scope>
    <source>
        <strain evidence="8 9">UAMH 10762</strain>
    </source>
</reference>
<evidence type="ECO:0008006" key="10">
    <source>
        <dbReference type="Google" id="ProtNLM"/>
    </source>
</evidence>
<dbReference type="RefSeq" id="XP_007678252.1">
    <property type="nucleotide sequence ID" value="XM_007680062.1"/>
</dbReference>
<feature type="compositionally biased region" description="Basic and acidic residues" evidence="4">
    <location>
        <begin position="731"/>
        <end position="740"/>
    </location>
</feature>
<dbReference type="InterPro" id="IPR039182">
    <property type="entry name" value="Pop1"/>
</dbReference>
<evidence type="ECO:0000256" key="2">
    <source>
        <dbReference type="ARBA" id="ARBA00022694"/>
    </source>
</evidence>
<feature type="compositionally biased region" description="Basic residues" evidence="4">
    <location>
        <begin position="32"/>
        <end position="45"/>
    </location>
</feature>
<feature type="domain" description="Pop1 N-terminal" evidence="5">
    <location>
        <begin position="71"/>
        <end position="296"/>
    </location>
</feature>
<evidence type="ECO:0000256" key="1">
    <source>
        <dbReference type="ARBA" id="ARBA00004123"/>
    </source>
</evidence>
<dbReference type="KEGG" id="bcom:BAUCODRAFT_157940"/>
<dbReference type="Pfam" id="PF08170">
    <property type="entry name" value="POPLD"/>
    <property type="match status" value="1"/>
</dbReference>
<dbReference type="eggNOG" id="KOG3322">
    <property type="taxonomic scope" value="Eukaryota"/>
</dbReference>
<dbReference type="GO" id="GO:0001682">
    <property type="term" value="P:tRNA 5'-leader removal"/>
    <property type="evidence" value="ECO:0007669"/>
    <property type="project" value="InterPro"/>
</dbReference>
<feature type="region of interest" description="Disordered" evidence="4">
    <location>
        <begin position="162"/>
        <end position="223"/>
    </location>
</feature>
<accession>M2N6A6</accession>
<dbReference type="GO" id="GO:0000172">
    <property type="term" value="C:ribonuclease MRP complex"/>
    <property type="evidence" value="ECO:0007669"/>
    <property type="project" value="InterPro"/>
</dbReference>
<evidence type="ECO:0000259" key="7">
    <source>
        <dbReference type="Pfam" id="PF22770"/>
    </source>
</evidence>
<dbReference type="InterPro" id="IPR012590">
    <property type="entry name" value="POPLD_dom"/>
</dbReference>
<feature type="compositionally biased region" description="Basic and acidic residues" evidence="4">
    <location>
        <begin position="187"/>
        <end position="196"/>
    </location>
</feature>
<dbReference type="HOGENOM" id="CLU_007205_0_0_1"/>
<dbReference type="OrthoDB" id="442863at2759"/>
<feature type="domain" description="POP1 C-terminal" evidence="7">
    <location>
        <begin position="783"/>
        <end position="938"/>
    </location>
</feature>
<dbReference type="InterPro" id="IPR009723">
    <property type="entry name" value="Pop1_N"/>
</dbReference>
<feature type="domain" description="POPLD" evidence="6">
    <location>
        <begin position="593"/>
        <end position="698"/>
    </location>
</feature>
<dbReference type="PANTHER" id="PTHR22731:SF3">
    <property type="entry name" value="RIBONUCLEASES P_MRP PROTEIN SUBUNIT POP1"/>
    <property type="match status" value="1"/>
</dbReference>
<feature type="compositionally biased region" description="Low complexity" evidence="4">
    <location>
        <begin position="718"/>
        <end position="729"/>
    </location>
</feature>
<dbReference type="Pfam" id="PF22770">
    <property type="entry name" value="POP1_C"/>
    <property type="match status" value="1"/>
</dbReference>
<feature type="compositionally biased region" description="Basic residues" evidence="4">
    <location>
        <begin position="105"/>
        <end position="124"/>
    </location>
</feature>
<evidence type="ECO:0000259" key="6">
    <source>
        <dbReference type="Pfam" id="PF08170"/>
    </source>
</evidence>
<dbReference type="Proteomes" id="UP000011761">
    <property type="component" value="Unassembled WGS sequence"/>
</dbReference>
<keyword evidence="2" id="KW-0819">tRNA processing</keyword>
<dbReference type="AlphaFoldDB" id="M2N6A6"/>
<proteinExistence type="predicted"/>
<evidence type="ECO:0000313" key="9">
    <source>
        <dbReference type="Proteomes" id="UP000011761"/>
    </source>
</evidence>
<feature type="compositionally biased region" description="Basic and acidic residues" evidence="4">
    <location>
        <begin position="165"/>
        <end position="174"/>
    </location>
</feature>
<keyword evidence="9" id="KW-1185">Reference proteome</keyword>
<dbReference type="PANTHER" id="PTHR22731">
    <property type="entry name" value="RIBONUCLEASES P/MRP PROTEIN SUBUNIT POP1"/>
    <property type="match status" value="1"/>
</dbReference>
<evidence type="ECO:0000313" key="8">
    <source>
        <dbReference type="EMBL" id="EMC94315.1"/>
    </source>
</evidence>
<dbReference type="Pfam" id="PF06978">
    <property type="entry name" value="POP1_N"/>
    <property type="match status" value="1"/>
</dbReference>
<feature type="region of interest" description="Disordered" evidence="4">
    <location>
        <begin position="708"/>
        <end position="753"/>
    </location>
</feature>
<organism evidence="8 9">
    <name type="scientific">Baudoinia panamericana (strain UAMH 10762)</name>
    <name type="common">Angels' share fungus</name>
    <name type="synonym">Baudoinia compniacensis (strain UAMH 10762)</name>
    <dbReference type="NCBI Taxonomy" id="717646"/>
    <lineage>
        <taxon>Eukaryota</taxon>
        <taxon>Fungi</taxon>
        <taxon>Dikarya</taxon>
        <taxon>Ascomycota</taxon>
        <taxon>Pezizomycotina</taxon>
        <taxon>Dothideomycetes</taxon>
        <taxon>Dothideomycetidae</taxon>
        <taxon>Mycosphaerellales</taxon>
        <taxon>Teratosphaeriaceae</taxon>
        <taxon>Baudoinia</taxon>
    </lineage>
</organism>
<feature type="region of interest" description="Disordered" evidence="4">
    <location>
        <begin position="426"/>
        <end position="459"/>
    </location>
</feature>
<evidence type="ECO:0000259" key="5">
    <source>
        <dbReference type="Pfam" id="PF06978"/>
    </source>
</evidence>
<evidence type="ECO:0000256" key="3">
    <source>
        <dbReference type="ARBA" id="ARBA00023242"/>
    </source>
</evidence>
<gene>
    <name evidence="8" type="ORF">BAUCODRAFT_157940</name>
</gene>
<dbReference type="STRING" id="717646.M2N6A6"/>
<feature type="region of interest" description="Disordered" evidence="4">
    <location>
        <begin position="103"/>
        <end position="145"/>
    </location>
</feature>
<name>M2N6A6_BAUPA</name>
<sequence>MAHGGPSALTPGQLPSKKRKDVPSLPSNGPNKRPKNSHRPDHRAKQRDARTLATQTTGKAFKNGELDLDKFVRAREYEIRALEEGLTRSKKALNRRAFQQVPKDLRRRTASHNVKKVPKRLRERAKKEMAEDNTPTVTANKRKPTRHMRLRLETAKRLRALGAKKKAEKEKAKAESVTVIDPNAPPADKKKPDDAKPAQSSTAVKSRPPKVKKAALASPPVPKAKFRKRQIYKSWLPTHLFHAKRAHMTPPSTPMWRFCIPLSPTAKSYRPTHRASHERGAVAWDMSYMSTIGLQGRLDSILGLLKALGVASEALNGRQGEKWRAGARVLETFVYMRVQPHELIAPVTLVWCVPSADSVSKSVEEEKQKRKLLVRVHPSAFYQLWEEVLRLGKVSKPQVSVEDLRFDIGSIDITGPGATEALLGALWPSPEPPEPASGQAQPDGGEAMQIDSEPNTPTVGQTWTALAGLNNPAMLPRSALLSLDVQDPRLHHPPRTINLPKTDAEQHKLLELIASWPVEVALRPSQVFDRKARLIASAALPSQKAINRRKSLALPGQYPEALAKDPRIPVLLYTSTASAHAGRSRDTSPASSTWTLLAPWKCIQPIWYSIMYYPLSTGQQPRFGGLSQRRQLAFEAGVPMFPVDFPGTKAGWEWEMQERRRREEEWRRKPKGKRVSWEKVELGGGKKGEMGVGWACDWERLLAGSPAPEAAVEKGQDAAENAEQANAAQGSKKDNGEDTAAKQLKSAPLRPTELTQLPAAQARALLEASDTALPPPRNLVTTLTTVRLALLTRGVSQACARIYRLPSAISNVKLRKQWLALLPTYKPRKQLTQGPKQSLPRLPKDAPPHVVQERLAQSLLELPKAGEDEYPACPVEEDLIGFVTTGNFNLEQGQGTGIGNVLIERVMEEARRDWEGEGRVVVVRNAGDRVGRLARWTVV</sequence>
<dbReference type="EMBL" id="KB445558">
    <property type="protein sequence ID" value="EMC94315.1"/>
    <property type="molecule type" value="Genomic_DNA"/>
</dbReference>
<evidence type="ECO:0000256" key="4">
    <source>
        <dbReference type="SAM" id="MobiDB-lite"/>
    </source>
</evidence>
<dbReference type="GO" id="GO:0005655">
    <property type="term" value="C:nucleolar ribonuclease P complex"/>
    <property type="evidence" value="ECO:0007669"/>
    <property type="project" value="InterPro"/>
</dbReference>
<dbReference type="GeneID" id="19109339"/>
<dbReference type="OMA" id="KALSPMC"/>
<dbReference type="InterPro" id="IPR055079">
    <property type="entry name" value="POP1_C"/>
</dbReference>